<keyword evidence="3" id="KW-0560">Oxidoreductase</keyword>
<dbReference type="GO" id="GO:0016491">
    <property type="term" value="F:oxidoreductase activity"/>
    <property type="evidence" value="ECO:0007669"/>
    <property type="project" value="UniProtKB-KW"/>
</dbReference>
<dbReference type="InterPro" id="IPR036291">
    <property type="entry name" value="NAD(P)-bd_dom_sf"/>
</dbReference>
<organism evidence="4 5">
    <name type="scientific">Pleomassaria siparia CBS 279.74</name>
    <dbReference type="NCBI Taxonomy" id="1314801"/>
    <lineage>
        <taxon>Eukaryota</taxon>
        <taxon>Fungi</taxon>
        <taxon>Dikarya</taxon>
        <taxon>Ascomycota</taxon>
        <taxon>Pezizomycotina</taxon>
        <taxon>Dothideomycetes</taxon>
        <taxon>Pleosporomycetidae</taxon>
        <taxon>Pleosporales</taxon>
        <taxon>Pleomassariaceae</taxon>
        <taxon>Pleomassaria</taxon>
    </lineage>
</organism>
<dbReference type="OrthoDB" id="1669814at2759"/>
<sequence>MHSIPTTTKSVYAVNPQPFAGKIISITGASRGTGLALSKYLLARGAIVSMCATSAENLAKASKEIDEEFPEAKDRYWTFVVDIAKLDTVKSWIEQTVAKFGKLDGCANVAAVEQREIYPISELDPGYFASLLHVNVVGTFHCLQEEMKVIKDGGSIVNVGSVTSNYASQGVAAYVSAKHALIGLTKVAAFEGAPRRVRVNALCPGGINTEMMSRPFHTAGGEFHLSKDNIPAIIKRNIAEPWEIAASIAFLLGDESSYVTKATWYHDGGWVEESFSSG</sequence>
<comment type="similarity">
    <text evidence="1">Belongs to the short-chain dehydrogenases/reductases (SDR) family.</text>
</comment>
<dbReference type="PRINTS" id="PR00080">
    <property type="entry name" value="SDRFAMILY"/>
</dbReference>
<dbReference type="CDD" id="cd05233">
    <property type="entry name" value="SDR_c"/>
    <property type="match status" value="1"/>
</dbReference>
<dbReference type="PANTHER" id="PTHR24321:SF8">
    <property type="entry name" value="ESTRADIOL 17-BETA-DEHYDROGENASE 8-RELATED"/>
    <property type="match status" value="1"/>
</dbReference>
<evidence type="ECO:0000256" key="3">
    <source>
        <dbReference type="ARBA" id="ARBA00023002"/>
    </source>
</evidence>
<dbReference type="Proteomes" id="UP000799428">
    <property type="component" value="Unassembled WGS sequence"/>
</dbReference>
<keyword evidence="5" id="KW-1185">Reference proteome</keyword>
<name>A0A6G1JXU2_9PLEO</name>
<dbReference type="Gene3D" id="3.40.50.720">
    <property type="entry name" value="NAD(P)-binding Rossmann-like Domain"/>
    <property type="match status" value="1"/>
</dbReference>
<accession>A0A6G1JXU2</accession>
<dbReference type="PRINTS" id="PR00081">
    <property type="entry name" value="GDHRDH"/>
</dbReference>
<keyword evidence="2" id="KW-0521">NADP</keyword>
<evidence type="ECO:0000313" key="4">
    <source>
        <dbReference type="EMBL" id="KAF2705031.1"/>
    </source>
</evidence>
<gene>
    <name evidence="4" type="ORF">K504DRAFT_494401</name>
</gene>
<evidence type="ECO:0000313" key="5">
    <source>
        <dbReference type="Proteomes" id="UP000799428"/>
    </source>
</evidence>
<dbReference type="SUPFAM" id="SSF51735">
    <property type="entry name" value="NAD(P)-binding Rossmann-fold domains"/>
    <property type="match status" value="1"/>
</dbReference>
<dbReference type="InterPro" id="IPR020904">
    <property type="entry name" value="Sc_DH/Rdtase_CS"/>
</dbReference>
<proteinExistence type="inferred from homology"/>
<reference evidence="4" key="1">
    <citation type="journal article" date="2020" name="Stud. Mycol.">
        <title>101 Dothideomycetes genomes: a test case for predicting lifestyles and emergence of pathogens.</title>
        <authorList>
            <person name="Haridas S."/>
            <person name="Albert R."/>
            <person name="Binder M."/>
            <person name="Bloem J."/>
            <person name="Labutti K."/>
            <person name="Salamov A."/>
            <person name="Andreopoulos B."/>
            <person name="Baker S."/>
            <person name="Barry K."/>
            <person name="Bills G."/>
            <person name="Bluhm B."/>
            <person name="Cannon C."/>
            <person name="Castanera R."/>
            <person name="Culley D."/>
            <person name="Daum C."/>
            <person name="Ezra D."/>
            <person name="Gonzalez J."/>
            <person name="Henrissat B."/>
            <person name="Kuo A."/>
            <person name="Liang C."/>
            <person name="Lipzen A."/>
            <person name="Lutzoni F."/>
            <person name="Magnuson J."/>
            <person name="Mondo S."/>
            <person name="Nolan M."/>
            <person name="Ohm R."/>
            <person name="Pangilinan J."/>
            <person name="Park H.-J."/>
            <person name="Ramirez L."/>
            <person name="Alfaro M."/>
            <person name="Sun H."/>
            <person name="Tritt A."/>
            <person name="Yoshinaga Y."/>
            <person name="Zwiers L.-H."/>
            <person name="Turgeon B."/>
            <person name="Goodwin S."/>
            <person name="Spatafora J."/>
            <person name="Crous P."/>
            <person name="Grigoriev I."/>
        </authorList>
    </citation>
    <scope>NUCLEOTIDE SEQUENCE</scope>
    <source>
        <strain evidence="4">CBS 279.74</strain>
    </source>
</reference>
<protein>
    <submittedName>
        <fullName evidence="4">2,5-dichloro-2,5-cyclohexadiene-1,4-diol dehydrogenase</fullName>
    </submittedName>
</protein>
<dbReference type="PANTHER" id="PTHR24321">
    <property type="entry name" value="DEHYDROGENASES, SHORT CHAIN"/>
    <property type="match status" value="1"/>
</dbReference>
<evidence type="ECO:0000256" key="2">
    <source>
        <dbReference type="ARBA" id="ARBA00022857"/>
    </source>
</evidence>
<dbReference type="AlphaFoldDB" id="A0A6G1JXU2"/>
<dbReference type="InterPro" id="IPR002347">
    <property type="entry name" value="SDR_fam"/>
</dbReference>
<dbReference type="PROSITE" id="PS00061">
    <property type="entry name" value="ADH_SHORT"/>
    <property type="match status" value="1"/>
</dbReference>
<evidence type="ECO:0000256" key="1">
    <source>
        <dbReference type="ARBA" id="ARBA00006484"/>
    </source>
</evidence>
<dbReference type="FunFam" id="3.40.50.720:FF:000084">
    <property type="entry name" value="Short-chain dehydrogenase reductase"/>
    <property type="match status" value="1"/>
</dbReference>
<dbReference type="EMBL" id="MU005780">
    <property type="protein sequence ID" value="KAF2705031.1"/>
    <property type="molecule type" value="Genomic_DNA"/>
</dbReference>
<dbReference type="Pfam" id="PF13561">
    <property type="entry name" value="adh_short_C2"/>
    <property type="match status" value="1"/>
</dbReference>